<gene>
    <name evidence="1" type="ORF">H5P28_18025</name>
</gene>
<keyword evidence="2" id="KW-1185">Reference proteome</keyword>
<accession>A0A842HJ57</accession>
<dbReference type="AlphaFoldDB" id="A0A842HJ57"/>
<evidence type="ECO:0000313" key="2">
    <source>
        <dbReference type="Proteomes" id="UP000546464"/>
    </source>
</evidence>
<protein>
    <submittedName>
        <fullName evidence="1">Uncharacterized protein</fullName>
    </submittedName>
</protein>
<comment type="caution">
    <text evidence="1">The sequence shown here is derived from an EMBL/GenBank/DDBJ whole genome shotgun (WGS) entry which is preliminary data.</text>
</comment>
<reference evidence="1 2" key="1">
    <citation type="submission" date="2020-07" db="EMBL/GenBank/DDBJ databases">
        <authorList>
            <person name="Feng X."/>
        </authorList>
    </citation>
    <scope>NUCLEOTIDE SEQUENCE [LARGE SCALE GENOMIC DNA]</scope>
    <source>
        <strain evidence="1 2">JCM31066</strain>
    </source>
</reference>
<name>A0A842HJ57_9BACT</name>
<dbReference type="EMBL" id="JACHVB010000063">
    <property type="protein sequence ID" value="MBC2596170.1"/>
    <property type="molecule type" value="Genomic_DNA"/>
</dbReference>
<sequence length="247" mass="26976">MSNRTIIFALSLLVGLCGLTLRAQQEPLPTRKVNVKTLLLSEHAEPVFVREAKGGGWVRCNLSKRRVSPPVEITAVGDQIIFYQPGVGTDETGAPLYNPVGSAVLPAGGKNFLLLFSESKDATEGAKYRLAAIPRDGLVGKRGQTILYNMSSYPIVGESGGERFSLKRGGYAEIHPEANKNNNLSLRLARYANDDWQVAFSTVWGNNPDLNTLFFIFDARGGKDKIEVKRFYDSPIPTPPPPEVSGL</sequence>
<organism evidence="1 2">
    <name type="scientific">Ruficoccus amylovorans</name>
    <dbReference type="NCBI Taxonomy" id="1804625"/>
    <lineage>
        <taxon>Bacteria</taxon>
        <taxon>Pseudomonadati</taxon>
        <taxon>Verrucomicrobiota</taxon>
        <taxon>Opitutia</taxon>
        <taxon>Puniceicoccales</taxon>
        <taxon>Cerasicoccaceae</taxon>
        <taxon>Ruficoccus</taxon>
    </lineage>
</organism>
<dbReference type="RefSeq" id="WP_185677088.1">
    <property type="nucleotide sequence ID" value="NZ_JACHVB010000063.1"/>
</dbReference>
<proteinExistence type="predicted"/>
<evidence type="ECO:0000313" key="1">
    <source>
        <dbReference type="EMBL" id="MBC2596170.1"/>
    </source>
</evidence>
<dbReference type="Proteomes" id="UP000546464">
    <property type="component" value="Unassembled WGS sequence"/>
</dbReference>